<dbReference type="GO" id="GO:1990904">
    <property type="term" value="C:ribonucleoprotein complex"/>
    <property type="evidence" value="ECO:0007669"/>
    <property type="project" value="UniProtKB-KW"/>
</dbReference>
<dbReference type="OrthoDB" id="2887719at2"/>
<dbReference type="EMBL" id="PDOE01000001">
    <property type="protein sequence ID" value="RKL69295.1"/>
    <property type="molecule type" value="Genomic_DNA"/>
</dbReference>
<dbReference type="SUPFAM" id="SSF50104">
    <property type="entry name" value="Translation proteins SH3-like domain"/>
    <property type="match status" value="1"/>
</dbReference>
<protein>
    <submittedName>
        <fullName evidence="5">DUF2187 domain-containing protein</fullName>
    </submittedName>
</protein>
<evidence type="ECO:0000256" key="3">
    <source>
        <dbReference type="ARBA" id="ARBA00023274"/>
    </source>
</evidence>
<keyword evidence="2" id="KW-0689">Ribosomal protein</keyword>
<sequence length="63" mass="6863">MPEEEEVPVINPGDLVNVTSGDYKGKSGKVIAAYNNSIAVEVETTLEDGTKPRTVLKHSEYEL</sequence>
<dbReference type="GO" id="GO:0003723">
    <property type="term" value="F:RNA binding"/>
    <property type="evidence" value="ECO:0007669"/>
    <property type="project" value="InterPro"/>
</dbReference>
<evidence type="ECO:0000256" key="2">
    <source>
        <dbReference type="ARBA" id="ARBA00022980"/>
    </source>
</evidence>
<comment type="similarity">
    <text evidence="1">Belongs to the universal ribosomal protein uL24 family.</text>
</comment>
<feature type="domain" description="KOW" evidence="4">
    <location>
        <begin position="12"/>
        <end position="34"/>
    </location>
</feature>
<dbReference type="Gene3D" id="2.30.30.30">
    <property type="match status" value="1"/>
</dbReference>
<dbReference type="Proteomes" id="UP000281498">
    <property type="component" value="Unassembled WGS sequence"/>
</dbReference>
<reference evidence="5 6" key="1">
    <citation type="submission" date="2017-10" db="EMBL/GenBank/DDBJ databases">
        <title>Bacillus sp. nov., a halophilic bacterium isolated from a Keqin Lake.</title>
        <authorList>
            <person name="Wang H."/>
        </authorList>
    </citation>
    <scope>NUCLEOTIDE SEQUENCE [LARGE SCALE GENOMIC DNA]</scope>
    <source>
        <strain evidence="5 6">KCTC 13187</strain>
    </source>
</reference>
<dbReference type="InterPro" id="IPR041988">
    <property type="entry name" value="Ribosomal_uL24_KOW"/>
</dbReference>
<dbReference type="Pfam" id="PF00467">
    <property type="entry name" value="KOW"/>
    <property type="match status" value="1"/>
</dbReference>
<gene>
    <name evidence="5" type="ORF">CR203_04510</name>
</gene>
<name>A0A3A9KMZ7_9BACI</name>
<evidence type="ECO:0000313" key="6">
    <source>
        <dbReference type="Proteomes" id="UP000281498"/>
    </source>
</evidence>
<keyword evidence="6" id="KW-1185">Reference proteome</keyword>
<dbReference type="InterPro" id="IPR005824">
    <property type="entry name" value="KOW"/>
</dbReference>
<proteinExistence type="inferred from homology"/>
<evidence type="ECO:0000313" key="5">
    <source>
        <dbReference type="EMBL" id="RKL69295.1"/>
    </source>
</evidence>
<evidence type="ECO:0000256" key="1">
    <source>
        <dbReference type="ARBA" id="ARBA00010618"/>
    </source>
</evidence>
<organism evidence="5 6">
    <name type="scientific">Salipaludibacillus neizhouensis</name>
    <dbReference type="NCBI Taxonomy" id="885475"/>
    <lineage>
        <taxon>Bacteria</taxon>
        <taxon>Bacillati</taxon>
        <taxon>Bacillota</taxon>
        <taxon>Bacilli</taxon>
        <taxon>Bacillales</taxon>
        <taxon>Bacillaceae</taxon>
    </lineage>
</organism>
<dbReference type="AlphaFoldDB" id="A0A3A9KMZ7"/>
<evidence type="ECO:0000259" key="4">
    <source>
        <dbReference type="Pfam" id="PF00467"/>
    </source>
</evidence>
<dbReference type="InterPro" id="IPR014722">
    <property type="entry name" value="Rib_uL2_dom2"/>
</dbReference>
<dbReference type="GO" id="GO:0005840">
    <property type="term" value="C:ribosome"/>
    <property type="evidence" value="ECO:0007669"/>
    <property type="project" value="UniProtKB-KW"/>
</dbReference>
<dbReference type="InterPro" id="IPR008991">
    <property type="entry name" value="Translation_prot_SH3-like_sf"/>
</dbReference>
<accession>A0A3A9KMZ7</accession>
<keyword evidence="3" id="KW-0687">Ribonucleoprotein</keyword>
<dbReference type="RefSeq" id="WP_110936065.1">
    <property type="nucleotide sequence ID" value="NZ_KZ614146.1"/>
</dbReference>
<comment type="caution">
    <text evidence="5">The sequence shown here is derived from an EMBL/GenBank/DDBJ whole genome shotgun (WGS) entry which is preliminary data.</text>
</comment>
<dbReference type="CDD" id="cd06089">
    <property type="entry name" value="KOW_RPL26"/>
    <property type="match status" value="1"/>
</dbReference>